<keyword evidence="7 11" id="KW-0456">Lyase</keyword>
<dbReference type="RefSeq" id="XP_011307908.1">
    <property type="nucleotide sequence ID" value="XM_011309606.1"/>
</dbReference>
<evidence type="ECO:0000256" key="4">
    <source>
        <dbReference type="ARBA" id="ARBA00011881"/>
    </source>
</evidence>
<evidence type="ECO:0000313" key="14">
    <source>
        <dbReference type="Proteomes" id="UP000694866"/>
    </source>
</evidence>
<dbReference type="SUPFAM" id="SSF51569">
    <property type="entry name" value="Aldolase"/>
    <property type="match status" value="1"/>
</dbReference>
<dbReference type="OrthoDB" id="191315at2759"/>
<dbReference type="Gene3D" id="3.20.20.70">
    <property type="entry name" value="Aldolase class I"/>
    <property type="match status" value="1"/>
</dbReference>
<keyword evidence="9" id="KW-0119">Carbohydrate metabolism</keyword>
<gene>
    <name evidence="15" type="primary">LOC105269409</name>
</gene>
<dbReference type="SMART" id="SM01130">
    <property type="entry name" value="DHDPS"/>
    <property type="match status" value="1"/>
</dbReference>
<dbReference type="InterPro" id="IPR013785">
    <property type="entry name" value="Aldolase_TIM"/>
</dbReference>
<comment type="pathway">
    <text evidence="2">Amino-sugar metabolism; N-acetylneuraminate degradation.</text>
</comment>
<feature type="binding site" evidence="13">
    <location>
        <position position="214"/>
    </location>
    <ligand>
        <name>pyruvate</name>
        <dbReference type="ChEBI" id="CHEBI:15361"/>
    </ligand>
</feature>
<evidence type="ECO:0000256" key="10">
    <source>
        <dbReference type="ARBA" id="ARBA00044906"/>
    </source>
</evidence>
<dbReference type="InterPro" id="IPR002220">
    <property type="entry name" value="DapA-like"/>
</dbReference>
<keyword evidence="6" id="KW-0963">Cytoplasm</keyword>
<organism evidence="14 15">
    <name type="scientific">Fopius arisanus</name>
    <dbReference type="NCBI Taxonomy" id="64838"/>
    <lineage>
        <taxon>Eukaryota</taxon>
        <taxon>Metazoa</taxon>
        <taxon>Ecdysozoa</taxon>
        <taxon>Arthropoda</taxon>
        <taxon>Hexapoda</taxon>
        <taxon>Insecta</taxon>
        <taxon>Pterygota</taxon>
        <taxon>Neoptera</taxon>
        <taxon>Endopterygota</taxon>
        <taxon>Hymenoptera</taxon>
        <taxon>Apocrita</taxon>
        <taxon>Ichneumonoidea</taxon>
        <taxon>Braconidae</taxon>
        <taxon>Opiinae</taxon>
        <taxon>Fopius</taxon>
    </lineage>
</organism>
<protein>
    <recommendedName>
        <fullName evidence="5">N-acetylneuraminate lyase</fullName>
        <ecNumber evidence="5">4.1.3.3</ecNumber>
    </recommendedName>
</protein>
<evidence type="ECO:0000256" key="5">
    <source>
        <dbReference type="ARBA" id="ARBA00012911"/>
    </source>
</evidence>
<reference evidence="15" key="1">
    <citation type="submission" date="2025-08" db="UniProtKB">
        <authorList>
            <consortium name="RefSeq"/>
        </authorList>
    </citation>
    <scope>IDENTIFICATION</scope>
    <source>
        <strain evidence="15">USDA-PBARC FA_bdor</strain>
        <tissue evidence="15">Whole organism</tissue>
    </source>
</reference>
<dbReference type="PANTHER" id="PTHR12128">
    <property type="entry name" value="DIHYDRODIPICOLINATE SYNTHASE"/>
    <property type="match status" value="1"/>
</dbReference>
<evidence type="ECO:0000256" key="8">
    <source>
        <dbReference type="ARBA" id="ARBA00023270"/>
    </source>
</evidence>
<comment type="subunit">
    <text evidence="4">Homotetramer.</text>
</comment>
<dbReference type="EC" id="4.1.3.3" evidence="5"/>
<comment type="similarity">
    <text evidence="3">Belongs to the DapA family. NanA subfamily.</text>
</comment>
<name>A0A9R1TF55_9HYME</name>
<accession>A0A9R1TF55</accession>
<feature type="active site" description="Proton donor/acceptor" evidence="12">
    <location>
        <position position="142"/>
    </location>
</feature>
<evidence type="ECO:0000256" key="9">
    <source>
        <dbReference type="ARBA" id="ARBA00023277"/>
    </source>
</evidence>
<dbReference type="GO" id="GO:0005737">
    <property type="term" value="C:cytoplasm"/>
    <property type="evidence" value="ECO:0007669"/>
    <property type="project" value="UniProtKB-SubCell"/>
</dbReference>
<keyword evidence="14" id="KW-1185">Reference proteome</keyword>
<evidence type="ECO:0000256" key="3">
    <source>
        <dbReference type="ARBA" id="ARBA00006324"/>
    </source>
</evidence>
<dbReference type="KEGG" id="fas:105269409"/>
<dbReference type="PANTHER" id="PTHR12128:SF21">
    <property type="entry name" value="N-ACETYLNEURAMINATE LYASE"/>
    <property type="match status" value="1"/>
</dbReference>
<comment type="subcellular location">
    <subcellularLocation>
        <location evidence="1">Cytoplasm</location>
    </subcellularLocation>
</comment>
<dbReference type="GO" id="GO:0008747">
    <property type="term" value="F:N-acetylneuraminate lyase activity"/>
    <property type="evidence" value="ECO:0007669"/>
    <property type="project" value="UniProtKB-EC"/>
</dbReference>
<evidence type="ECO:0000256" key="7">
    <source>
        <dbReference type="ARBA" id="ARBA00023239"/>
    </source>
</evidence>
<evidence type="ECO:0000256" key="11">
    <source>
        <dbReference type="PIRNR" id="PIRNR001365"/>
    </source>
</evidence>
<dbReference type="PRINTS" id="PR00146">
    <property type="entry name" value="DHPICSNTHASE"/>
</dbReference>
<dbReference type="GeneID" id="105269409"/>
<evidence type="ECO:0000256" key="12">
    <source>
        <dbReference type="PIRSR" id="PIRSR001365-1"/>
    </source>
</evidence>
<dbReference type="Proteomes" id="UP000694866">
    <property type="component" value="Unplaced"/>
</dbReference>
<comment type="catalytic activity">
    <reaction evidence="10">
        <text>aceneuramate = aldehydo-N-acetyl-D-mannosamine + pyruvate</text>
        <dbReference type="Rhea" id="RHEA:23296"/>
        <dbReference type="ChEBI" id="CHEBI:15361"/>
        <dbReference type="ChEBI" id="CHEBI:17122"/>
        <dbReference type="ChEBI" id="CHEBI:173083"/>
        <dbReference type="EC" id="4.1.3.3"/>
    </reaction>
</comment>
<evidence type="ECO:0000256" key="13">
    <source>
        <dbReference type="PIRSR" id="PIRSR001365-2"/>
    </source>
</evidence>
<evidence type="ECO:0000313" key="15">
    <source>
        <dbReference type="RefSeq" id="XP_011307908.1"/>
    </source>
</evidence>
<evidence type="ECO:0000256" key="6">
    <source>
        <dbReference type="ARBA" id="ARBA00022490"/>
    </source>
</evidence>
<evidence type="ECO:0000256" key="2">
    <source>
        <dbReference type="ARBA" id="ARBA00004878"/>
    </source>
</evidence>
<evidence type="ECO:0000256" key="1">
    <source>
        <dbReference type="ARBA" id="ARBA00004496"/>
    </source>
</evidence>
<dbReference type="Pfam" id="PF00701">
    <property type="entry name" value="DHDPS"/>
    <property type="match status" value="1"/>
</dbReference>
<dbReference type="AlphaFoldDB" id="A0A9R1TF55"/>
<dbReference type="PIRSF" id="PIRSF001365">
    <property type="entry name" value="DHDPS"/>
    <property type="match status" value="1"/>
</dbReference>
<sequence length="307" mass="33195">MPNLLYTFRGFVVPVLTPFTDGLGLNLSVIPQYAKFLADSGIKGILVNGTSGEGMSMSVEERKKVAESWANAVKQSKQHLMIQVGGAPLPDVIELAKHAEQIKADAILCLPELYFKPSNAEELINYLKIVGDAAPKTPLLYYHIPMFSNVNIDMGKFLESIGNRIPSFVGIKFTSTNLAEGSQALHADGGKFVIFLGSDQIISAGCTVGIDSFIPTSVNIFPGQALEIRTAGVAGDGLKARELQHKLNQTIITISKHGNWVVTMKTAMALLTPINPGPVRPPVQILSPEAINLMKKELQLLGYSIRN</sequence>
<feature type="active site" description="Schiff-base intermediate with substrate" evidence="12">
    <location>
        <position position="172"/>
    </location>
</feature>
<keyword evidence="8" id="KW-0704">Schiff base</keyword>
<proteinExistence type="inferred from homology"/>